<protein>
    <submittedName>
        <fullName evidence="2">Transcriptional regulator, BadM/Rrf2 family</fullName>
    </submittedName>
</protein>
<evidence type="ECO:0000256" key="1">
    <source>
        <dbReference type="ARBA" id="ARBA00023125"/>
    </source>
</evidence>
<dbReference type="InterPro" id="IPR036388">
    <property type="entry name" value="WH-like_DNA-bd_sf"/>
</dbReference>
<dbReference type="EMBL" id="FODF01000001">
    <property type="protein sequence ID" value="SEN19077.1"/>
    <property type="molecule type" value="Genomic_DNA"/>
</dbReference>
<keyword evidence="1" id="KW-0238">DNA-binding</keyword>
<organism evidence="2 3">
    <name type="scientific">Peptostreptococcus russellii</name>
    <dbReference type="NCBI Taxonomy" id="215200"/>
    <lineage>
        <taxon>Bacteria</taxon>
        <taxon>Bacillati</taxon>
        <taxon>Bacillota</taxon>
        <taxon>Clostridia</taxon>
        <taxon>Peptostreptococcales</taxon>
        <taxon>Peptostreptococcaceae</taxon>
        <taxon>Peptostreptococcus</taxon>
    </lineage>
</organism>
<dbReference type="InterPro" id="IPR030489">
    <property type="entry name" value="TR_Rrf2-type_CS"/>
</dbReference>
<proteinExistence type="predicted"/>
<dbReference type="STRING" id="215200.SAMN05216454_101129"/>
<gene>
    <name evidence="2" type="ORF">SAMN05216454_101129</name>
</gene>
<evidence type="ECO:0000313" key="2">
    <source>
        <dbReference type="EMBL" id="SEN19077.1"/>
    </source>
</evidence>
<evidence type="ECO:0000313" key="3">
    <source>
        <dbReference type="Proteomes" id="UP000199512"/>
    </source>
</evidence>
<dbReference type="PANTHER" id="PTHR33221">
    <property type="entry name" value="WINGED HELIX-TURN-HELIX TRANSCRIPTIONAL REGULATOR, RRF2 FAMILY"/>
    <property type="match status" value="1"/>
</dbReference>
<dbReference type="InterPro" id="IPR036390">
    <property type="entry name" value="WH_DNA-bd_sf"/>
</dbReference>
<dbReference type="NCBIfam" id="TIGR00738">
    <property type="entry name" value="rrf2_super"/>
    <property type="match status" value="1"/>
</dbReference>
<dbReference type="GO" id="GO:0003700">
    <property type="term" value="F:DNA-binding transcription factor activity"/>
    <property type="evidence" value="ECO:0007669"/>
    <property type="project" value="TreeGrafter"/>
</dbReference>
<dbReference type="InterPro" id="IPR000944">
    <property type="entry name" value="Tscrpt_reg_Rrf2"/>
</dbReference>
<keyword evidence="3" id="KW-1185">Reference proteome</keyword>
<dbReference type="PANTHER" id="PTHR33221:SF5">
    <property type="entry name" value="HTH-TYPE TRANSCRIPTIONAL REGULATOR ISCR"/>
    <property type="match status" value="1"/>
</dbReference>
<dbReference type="PROSITE" id="PS51197">
    <property type="entry name" value="HTH_RRF2_2"/>
    <property type="match status" value="1"/>
</dbReference>
<dbReference type="SUPFAM" id="SSF46785">
    <property type="entry name" value="Winged helix' DNA-binding domain"/>
    <property type="match status" value="1"/>
</dbReference>
<reference evidence="2 3" key="1">
    <citation type="submission" date="2016-10" db="EMBL/GenBank/DDBJ databases">
        <authorList>
            <person name="de Groot N.N."/>
        </authorList>
    </citation>
    <scope>NUCLEOTIDE SEQUENCE [LARGE SCALE GENOMIC DNA]</scope>
    <source>
        <strain evidence="2 3">Calf135</strain>
    </source>
</reference>
<dbReference type="Pfam" id="PF02082">
    <property type="entry name" value="Rrf2"/>
    <property type="match status" value="1"/>
</dbReference>
<accession>A0A1H8EJN8</accession>
<dbReference type="PROSITE" id="PS01332">
    <property type="entry name" value="HTH_RRF2_1"/>
    <property type="match status" value="1"/>
</dbReference>
<name>A0A1H8EJN8_9FIRM</name>
<dbReference type="GO" id="GO:0003677">
    <property type="term" value="F:DNA binding"/>
    <property type="evidence" value="ECO:0007669"/>
    <property type="project" value="UniProtKB-KW"/>
</dbReference>
<dbReference type="AlphaFoldDB" id="A0A1H8EJN8"/>
<dbReference type="GO" id="GO:0005829">
    <property type="term" value="C:cytosol"/>
    <property type="evidence" value="ECO:0007669"/>
    <property type="project" value="TreeGrafter"/>
</dbReference>
<sequence>MVWIDLTGYLRGDVNMKLSTKGKYGLKAIFELALSDGSEPVPLKLIASKQNISDQYLEQIFSVLKKAGLVKSVRGARGGYYLNSSPSDITVGNVLRVLEGDMKLTECQLDEDLCENSDSCATKVVWTKLQKSLEDVVDSITLQDMLDDYNSKSKKLENDITDRLCK</sequence>
<dbReference type="Proteomes" id="UP000199512">
    <property type="component" value="Unassembled WGS sequence"/>
</dbReference>
<dbReference type="Gene3D" id="1.10.10.10">
    <property type="entry name" value="Winged helix-like DNA-binding domain superfamily/Winged helix DNA-binding domain"/>
    <property type="match status" value="1"/>
</dbReference>